<name>A0A841AG57_9MICO</name>
<evidence type="ECO:0000313" key="3">
    <source>
        <dbReference type="Proteomes" id="UP000588158"/>
    </source>
</evidence>
<accession>A0A841AG57</accession>
<proteinExistence type="predicted"/>
<dbReference type="AlphaFoldDB" id="A0A841AG57"/>
<reference evidence="2 3" key="1">
    <citation type="submission" date="2020-08" db="EMBL/GenBank/DDBJ databases">
        <title>Sequencing the genomes of 1000 actinobacteria strains.</title>
        <authorList>
            <person name="Klenk H.-P."/>
        </authorList>
    </citation>
    <scope>NUCLEOTIDE SEQUENCE [LARGE SCALE GENOMIC DNA]</scope>
    <source>
        <strain evidence="2 3">DSM 28796</strain>
    </source>
</reference>
<dbReference type="EMBL" id="JACHLZ010000001">
    <property type="protein sequence ID" value="MBB5832917.1"/>
    <property type="molecule type" value="Genomic_DNA"/>
</dbReference>
<dbReference type="Proteomes" id="UP000588158">
    <property type="component" value="Unassembled WGS sequence"/>
</dbReference>
<comment type="caution">
    <text evidence="2">The sequence shown here is derived from an EMBL/GenBank/DDBJ whole genome shotgun (WGS) entry which is preliminary data.</text>
</comment>
<feature type="region of interest" description="Disordered" evidence="1">
    <location>
        <begin position="186"/>
        <end position="241"/>
    </location>
</feature>
<protein>
    <recommendedName>
        <fullName evidence="4">NADPH-dependent FMN reductase-like domain-containing protein</fullName>
    </recommendedName>
</protein>
<evidence type="ECO:0000313" key="2">
    <source>
        <dbReference type="EMBL" id="MBB5832917.1"/>
    </source>
</evidence>
<feature type="compositionally biased region" description="Low complexity" evidence="1">
    <location>
        <begin position="195"/>
        <end position="241"/>
    </location>
</feature>
<evidence type="ECO:0000256" key="1">
    <source>
        <dbReference type="SAM" id="MobiDB-lite"/>
    </source>
</evidence>
<organism evidence="2 3">
    <name type="scientific">Brachybacterium aquaticum</name>
    <dbReference type="NCBI Taxonomy" id="1432564"/>
    <lineage>
        <taxon>Bacteria</taxon>
        <taxon>Bacillati</taxon>
        <taxon>Actinomycetota</taxon>
        <taxon>Actinomycetes</taxon>
        <taxon>Micrococcales</taxon>
        <taxon>Dermabacteraceae</taxon>
        <taxon>Brachybacterium</taxon>
    </lineage>
</organism>
<feature type="region of interest" description="Disordered" evidence="1">
    <location>
        <begin position="142"/>
        <end position="166"/>
    </location>
</feature>
<evidence type="ECO:0008006" key="4">
    <source>
        <dbReference type="Google" id="ProtNLM"/>
    </source>
</evidence>
<sequence>MGNAPPAPVGRPPHPRAPPTRHTHRSPPSLRLNQPSPLPICADSHAAARPACAASRGRSRPDTPLRDQKTHMAFVGIVRNNSTDSTNRSLMQCIAAHFADRVQVEPFEIRPLPAFRAKDSQTPEVRFDRRGLRLGRRHHRHPGVRPLVLRPGTPRDRRGRGRRRRCGPRLRAYLAVVERTEQHLLDPRCGTGSRPTRPASAPTSLAAASTATATWSRCSPTTCSTPCTGSRTSASSSTTAP</sequence>
<feature type="region of interest" description="Disordered" evidence="1">
    <location>
        <begin position="1"/>
        <end position="42"/>
    </location>
</feature>
<gene>
    <name evidence="2" type="ORF">HNR70_002730</name>
</gene>
<keyword evidence="3" id="KW-1185">Reference proteome</keyword>
<feature type="compositionally biased region" description="Pro residues" evidence="1">
    <location>
        <begin position="1"/>
        <end position="18"/>
    </location>
</feature>
<feature type="compositionally biased region" description="Basic residues" evidence="1">
    <location>
        <begin position="157"/>
        <end position="166"/>
    </location>
</feature>